<name>A0A1H6IS60_RUMFL</name>
<proteinExistence type="predicted"/>
<gene>
    <name evidence="1" type="ORF">SAMN02910265_01180</name>
</gene>
<sequence>MDGEFHPKRPLSAAQDEILVKTLHEVERNDHRAISFKLWDTLVITPFSRPEDMFLFMEEDFALLTTSDKSFTQLRIEAQKAAEKKYSAKGNVTLEKIYNIFAKMSGITPTGRERLMTRECDLIEHFAFPRKIGKLLFDKAKDCKNKIIVTSASYYPRDVVVKILCNCGYGGYDSVIIPSEQNIPDSAETGYLDVVIKKSGVEANNILHIGGDFSKDVEAAIVRGMKAVMLQSVQPLMIKSGRLRGFIEEKLIFDIDSEKCMALRSAFALYAAYGFDVPQNKKPHSDFCLDEYMIGFMILGPLSLIEDFEPETDMQKSLIEAMEKNQKITDGRDDFKDMLYFHFGDFIGKYGSEGCRLPLEFLENHSYIGDRNIIFPLLSDKEKKNWGKAASEPKLAPVHMEKIKKNPLQKLADKLFPEGTNVREMSEAVLHRKKRK</sequence>
<dbReference type="Gene3D" id="3.40.50.1000">
    <property type="entry name" value="HAD superfamily/HAD-like"/>
    <property type="match status" value="1"/>
</dbReference>
<dbReference type="Proteomes" id="UP000183190">
    <property type="component" value="Unassembled WGS sequence"/>
</dbReference>
<dbReference type="EMBL" id="FNWV01000003">
    <property type="protein sequence ID" value="SEH51702.1"/>
    <property type="molecule type" value="Genomic_DNA"/>
</dbReference>
<accession>A0A1H6IS60</accession>
<dbReference type="AlphaFoldDB" id="A0A1H6IS60"/>
<evidence type="ECO:0000313" key="1">
    <source>
        <dbReference type="EMBL" id="SEH51702.1"/>
    </source>
</evidence>
<dbReference type="InterPro" id="IPR036412">
    <property type="entry name" value="HAD-like_sf"/>
</dbReference>
<dbReference type="Gene3D" id="1.10.150.400">
    <property type="match status" value="1"/>
</dbReference>
<dbReference type="InterPro" id="IPR023214">
    <property type="entry name" value="HAD_sf"/>
</dbReference>
<organism evidence="1 2">
    <name type="scientific">Ruminococcus flavefaciens</name>
    <dbReference type="NCBI Taxonomy" id="1265"/>
    <lineage>
        <taxon>Bacteria</taxon>
        <taxon>Bacillati</taxon>
        <taxon>Bacillota</taxon>
        <taxon>Clostridia</taxon>
        <taxon>Eubacteriales</taxon>
        <taxon>Oscillospiraceae</taxon>
        <taxon>Ruminococcus</taxon>
    </lineage>
</organism>
<dbReference type="SUPFAM" id="SSF56784">
    <property type="entry name" value="HAD-like"/>
    <property type="match status" value="1"/>
</dbReference>
<evidence type="ECO:0008006" key="3">
    <source>
        <dbReference type="Google" id="ProtNLM"/>
    </source>
</evidence>
<evidence type="ECO:0000313" key="2">
    <source>
        <dbReference type="Proteomes" id="UP000183190"/>
    </source>
</evidence>
<dbReference type="RefSeq" id="WP_074715286.1">
    <property type="nucleotide sequence ID" value="NZ_FNWV01000003.1"/>
</dbReference>
<protein>
    <recommendedName>
        <fullName evidence="3">Haloacid dehalogenase-like hydrolase</fullName>
    </recommendedName>
</protein>
<dbReference type="OrthoDB" id="1815598at2"/>
<reference evidence="1 2" key="1">
    <citation type="submission" date="2016-10" db="EMBL/GenBank/DDBJ databases">
        <authorList>
            <person name="de Groot N.N."/>
        </authorList>
    </citation>
    <scope>NUCLEOTIDE SEQUENCE [LARGE SCALE GENOMIC DNA]</scope>
    <source>
        <strain evidence="1 2">YAD2003</strain>
    </source>
</reference>